<protein>
    <submittedName>
        <fullName evidence="1">Uncharacterized protein</fullName>
    </submittedName>
</protein>
<evidence type="ECO:0000313" key="2">
    <source>
        <dbReference type="Proteomes" id="UP000076858"/>
    </source>
</evidence>
<name>A0A164EF59_9CRUS</name>
<dbReference type="Proteomes" id="UP000076858">
    <property type="component" value="Unassembled WGS sequence"/>
</dbReference>
<sequence>ALQQLTCCWARTRITSSVTNSRSDERPSRPYNSLHVAGPERESLILYY</sequence>
<dbReference type="EMBL" id="LRGB01023911">
    <property type="protein sequence ID" value="KZR96721.1"/>
    <property type="molecule type" value="Genomic_DNA"/>
</dbReference>
<keyword evidence="2" id="KW-1185">Reference proteome</keyword>
<reference evidence="1 2" key="1">
    <citation type="submission" date="2016-03" db="EMBL/GenBank/DDBJ databases">
        <title>EvidentialGene: Evidence-directed Construction of Genes on Genomes.</title>
        <authorList>
            <person name="Gilbert D.G."/>
            <person name="Choi J.-H."/>
            <person name="Mockaitis K."/>
            <person name="Colbourne J."/>
            <person name="Pfrender M."/>
        </authorList>
    </citation>
    <scope>NUCLEOTIDE SEQUENCE [LARGE SCALE GENOMIC DNA]</scope>
    <source>
        <strain evidence="1 2">Xinb3</strain>
        <tissue evidence="1">Complete organism</tissue>
    </source>
</reference>
<evidence type="ECO:0000313" key="1">
    <source>
        <dbReference type="EMBL" id="KZR96721.1"/>
    </source>
</evidence>
<feature type="non-terminal residue" evidence="1">
    <location>
        <position position="1"/>
    </location>
</feature>
<comment type="caution">
    <text evidence="1">The sequence shown here is derived from an EMBL/GenBank/DDBJ whole genome shotgun (WGS) entry which is preliminary data.</text>
</comment>
<dbReference type="AlphaFoldDB" id="A0A164EF59"/>
<accession>A0A164EF59</accession>
<gene>
    <name evidence="1" type="ORF">APZ42_008783</name>
</gene>
<proteinExistence type="predicted"/>
<organism evidence="1 2">
    <name type="scientific">Daphnia magna</name>
    <dbReference type="NCBI Taxonomy" id="35525"/>
    <lineage>
        <taxon>Eukaryota</taxon>
        <taxon>Metazoa</taxon>
        <taxon>Ecdysozoa</taxon>
        <taxon>Arthropoda</taxon>
        <taxon>Crustacea</taxon>
        <taxon>Branchiopoda</taxon>
        <taxon>Diplostraca</taxon>
        <taxon>Cladocera</taxon>
        <taxon>Anomopoda</taxon>
        <taxon>Daphniidae</taxon>
        <taxon>Daphnia</taxon>
    </lineage>
</organism>